<accession>A0A814WLW0</accession>
<dbReference type="GO" id="GO:0009100">
    <property type="term" value="P:glycoprotein metabolic process"/>
    <property type="evidence" value="ECO:0007669"/>
    <property type="project" value="UniProtKB-ARBA"/>
</dbReference>
<evidence type="ECO:0000313" key="4">
    <source>
        <dbReference type="EMBL" id="CAF1427402.1"/>
    </source>
</evidence>
<dbReference type="AlphaFoldDB" id="A0A814WLW0"/>
<evidence type="ECO:0000313" key="3">
    <source>
        <dbReference type="EMBL" id="CAF1204204.1"/>
    </source>
</evidence>
<feature type="transmembrane region" description="Helical" evidence="1">
    <location>
        <begin position="44"/>
        <end position="60"/>
    </location>
</feature>
<keyword evidence="1" id="KW-0472">Membrane</keyword>
<dbReference type="Proteomes" id="UP000663828">
    <property type="component" value="Unassembled WGS sequence"/>
</dbReference>
<evidence type="ECO:0000313" key="5">
    <source>
        <dbReference type="Proteomes" id="UP000663828"/>
    </source>
</evidence>
<keyword evidence="1" id="KW-1133">Transmembrane helix</keyword>
<dbReference type="Proteomes" id="UP000663852">
    <property type="component" value="Unassembled WGS sequence"/>
</dbReference>
<dbReference type="InterPro" id="IPR052942">
    <property type="entry name" value="LPS_cholinephosphotransferase"/>
</dbReference>
<comment type="caution">
    <text evidence="3">The sequence shown here is derived from an EMBL/GenBank/DDBJ whole genome shotgun (WGS) entry which is preliminary data.</text>
</comment>
<dbReference type="OrthoDB" id="444255at2759"/>
<evidence type="ECO:0000259" key="2">
    <source>
        <dbReference type="Pfam" id="PF04991"/>
    </source>
</evidence>
<dbReference type="Pfam" id="PF04991">
    <property type="entry name" value="LicD"/>
    <property type="match status" value="1"/>
</dbReference>
<gene>
    <name evidence="4" type="ORF">EDS130_LOCUS37957</name>
    <name evidence="3" type="ORF">XAT740_LOCUS23849</name>
</gene>
<reference evidence="3" key="1">
    <citation type="submission" date="2021-02" db="EMBL/GenBank/DDBJ databases">
        <authorList>
            <person name="Nowell W R."/>
        </authorList>
    </citation>
    <scope>NUCLEOTIDE SEQUENCE</scope>
</reference>
<dbReference type="EMBL" id="CAJNOR010001819">
    <property type="protein sequence ID" value="CAF1204204.1"/>
    <property type="molecule type" value="Genomic_DNA"/>
</dbReference>
<protein>
    <recommendedName>
        <fullName evidence="2">LicD/FKTN/FKRP nucleotidyltransferase domain-containing protein</fullName>
    </recommendedName>
</protein>
<keyword evidence="1" id="KW-0812">Transmembrane</keyword>
<sequence length="292" mass="33864">MIYENSDTGGHPIMEIVHDSTCKSPTPTIDHQHSISLKLFPRRTHLLLLFFALCIVVYYTKTNITTISVIVNVNSTIRSALEQIPTCNSRDRPRQEVLLTTLYAWTQFAREHNIQYWIAYGSLVGYVQRRGLLPHDGDTDILMLSQDTRHLVPFADTNFSSIYELKVHPQWHYIGYVGRSYYPAKGFNFIAPNARFIHRKLRYHVDIWPIYDFRPDRPKDRKNVTTTLTEYNVSYKWISSPIEWTFPLTPCNFSSILVWCPAKPESIVANLYGRSAVTKTNKKCVNQSWVSG</sequence>
<evidence type="ECO:0000256" key="1">
    <source>
        <dbReference type="SAM" id="Phobius"/>
    </source>
</evidence>
<dbReference type="InterPro" id="IPR007074">
    <property type="entry name" value="LicD/FKTN/FKRP_NTP_transf"/>
</dbReference>
<feature type="domain" description="LicD/FKTN/FKRP nucleotidyltransferase" evidence="2">
    <location>
        <begin position="109"/>
        <end position="221"/>
    </location>
</feature>
<organism evidence="3 5">
    <name type="scientific">Adineta ricciae</name>
    <name type="common">Rotifer</name>
    <dbReference type="NCBI Taxonomy" id="249248"/>
    <lineage>
        <taxon>Eukaryota</taxon>
        <taxon>Metazoa</taxon>
        <taxon>Spiralia</taxon>
        <taxon>Gnathifera</taxon>
        <taxon>Rotifera</taxon>
        <taxon>Eurotatoria</taxon>
        <taxon>Bdelloidea</taxon>
        <taxon>Adinetida</taxon>
        <taxon>Adinetidae</taxon>
        <taxon>Adineta</taxon>
    </lineage>
</organism>
<dbReference type="EMBL" id="CAJNOJ010000385">
    <property type="protein sequence ID" value="CAF1427402.1"/>
    <property type="molecule type" value="Genomic_DNA"/>
</dbReference>
<dbReference type="PANTHER" id="PTHR43404:SF1">
    <property type="entry name" value="MNN4P"/>
    <property type="match status" value="1"/>
</dbReference>
<proteinExistence type="predicted"/>
<keyword evidence="5" id="KW-1185">Reference proteome</keyword>
<dbReference type="PANTHER" id="PTHR43404">
    <property type="entry name" value="LIPOPOLYSACCHARIDE CHOLINEPHOSPHOTRANSFERASE LICD"/>
    <property type="match status" value="1"/>
</dbReference>
<name>A0A814WLW0_ADIRI</name>